<dbReference type="InterPro" id="IPR050595">
    <property type="entry name" value="Bact_response_regulator"/>
</dbReference>
<dbReference type="EMBL" id="JBHPBY010000018">
    <property type="protein sequence ID" value="MFC1849052.1"/>
    <property type="molecule type" value="Genomic_DNA"/>
</dbReference>
<dbReference type="PANTHER" id="PTHR44591:SF3">
    <property type="entry name" value="RESPONSE REGULATORY DOMAIN-CONTAINING PROTEIN"/>
    <property type="match status" value="1"/>
</dbReference>
<dbReference type="Gene3D" id="3.40.50.2300">
    <property type="match status" value="1"/>
</dbReference>
<accession>A0ABV6YS84</accession>
<feature type="modified residue" description="4-aspartylphosphate" evidence="2">
    <location>
        <position position="57"/>
    </location>
</feature>
<gene>
    <name evidence="4" type="ORF">ACFL27_02475</name>
</gene>
<feature type="domain" description="Response regulatory" evidence="3">
    <location>
        <begin position="8"/>
        <end position="124"/>
    </location>
</feature>
<dbReference type="InterPro" id="IPR001789">
    <property type="entry name" value="Sig_transdc_resp-reg_receiver"/>
</dbReference>
<dbReference type="SMART" id="SM00448">
    <property type="entry name" value="REC"/>
    <property type="match status" value="1"/>
</dbReference>
<evidence type="ECO:0000256" key="1">
    <source>
        <dbReference type="ARBA" id="ARBA00022553"/>
    </source>
</evidence>
<evidence type="ECO:0000256" key="2">
    <source>
        <dbReference type="PROSITE-ProRule" id="PRU00169"/>
    </source>
</evidence>
<dbReference type="InterPro" id="IPR011006">
    <property type="entry name" value="CheY-like_superfamily"/>
</dbReference>
<name>A0ABV6YS84_UNCC1</name>
<evidence type="ECO:0000313" key="5">
    <source>
        <dbReference type="Proteomes" id="UP001594351"/>
    </source>
</evidence>
<reference evidence="4 5" key="1">
    <citation type="submission" date="2024-09" db="EMBL/GenBank/DDBJ databases">
        <title>Laminarin stimulates single cell rates of sulfate reduction while oxygen inhibits transcriptomic activity in coastal marine sediment.</title>
        <authorList>
            <person name="Lindsay M."/>
            <person name="Orcutt B."/>
            <person name="Emerson D."/>
            <person name="Stepanauskas R."/>
            <person name="D'Angelo T."/>
        </authorList>
    </citation>
    <scope>NUCLEOTIDE SEQUENCE [LARGE SCALE GENOMIC DNA]</scope>
    <source>
        <strain evidence="4">SAG AM-311-K15</strain>
    </source>
</reference>
<keyword evidence="5" id="KW-1185">Reference proteome</keyword>
<dbReference type="PANTHER" id="PTHR44591">
    <property type="entry name" value="STRESS RESPONSE REGULATOR PROTEIN 1"/>
    <property type="match status" value="1"/>
</dbReference>
<evidence type="ECO:0000313" key="4">
    <source>
        <dbReference type="EMBL" id="MFC1849052.1"/>
    </source>
</evidence>
<dbReference type="Proteomes" id="UP001594351">
    <property type="component" value="Unassembled WGS sequence"/>
</dbReference>
<dbReference type="Pfam" id="PF00072">
    <property type="entry name" value="Response_reg"/>
    <property type="match status" value="1"/>
</dbReference>
<keyword evidence="1 2" id="KW-0597">Phosphoprotein</keyword>
<dbReference type="SUPFAM" id="SSF52172">
    <property type="entry name" value="CheY-like"/>
    <property type="match status" value="1"/>
</dbReference>
<sequence length="142" mass="15980">MNENQKDTVLIVDDTRSICILVNAALKNTFNTQIANDGEEALKIAFSDNPPDLILLDVMMPKMDGYEVCARLKADQRTKHIPVIFVTAKTQFADIKKGFEVGGIDYIMKPINLPDLMTRVTARLNLENAMKANQDLRNKLNK</sequence>
<dbReference type="PROSITE" id="PS50110">
    <property type="entry name" value="RESPONSE_REGULATORY"/>
    <property type="match status" value="1"/>
</dbReference>
<evidence type="ECO:0000259" key="3">
    <source>
        <dbReference type="PROSITE" id="PS50110"/>
    </source>
</evidence>
<comment type="caution">
    <text evidence="4">The sequence shown here is derived from an EMBL/GenBank/DDBJ whole genome shotgun (WGS) entry which is preliminary data.</text>
</comment>
<protein>
    <submittedName>
        <fullName evidence="4">Two-component system response regulator</fullName>
    </submittedName>
</protein>
<proteinExistence type="predicted"/>
<organism evidence="4 5">
    <name type="scientific">candidate division CSSED10-310 bacterium</name>
    <dbReference type="NCBI Taxonomy" id="2855610"/>
    <lineage>
        <taxon>Bacteria</taxon>
        <taxon>Bacteria division CSSED10-310</taxon>
    </lineage>
</organism>